<protein>
    <recommendedName>
        <fullName evidence="3">Retrotransposon gag domain-containing protein</fullName>
    </recommendedName>
</protein>
<accession>A0A9D4A8F6</accession>
<gene>
    <name evidence="1" type="ORF">J1N35_019668</name>
</gene>
<reference evidence="1 2" key="1">
    <citation type="journal article" date="2021" name="Plant Biotechnol. J.">
        <title>Multi-omics assisted identification of the key and species-specific regulatory components of drought-tolerant mechanisms in Gossypium stocksii.</title>
        <authorList>
            <person name="Yu D."/>
            <person name="Ke L."/>
            <person name="Zhang D."/>
            <person name="Wu Y."/>
            <person name="Sun Y."/>
            <person name="Mei J."/>
            <person name="Sun J."/>
            <person name="Sun Y."/>
        </authorList>
    </citation>
    <scope>NUCLEOTIDE SEQUENCE [LARGE SCALE GENOMIC DNA]</scope>
    <source>
        <strain evidence="2">cv. E1</strain>
        <tissue evidence="1">Leaf</tissue>
    </source>
</reference>
<sequence length="62" mass="7260">MECPMFDGGDFRGWWSKLEQLFESEAIPDQSKVKAVMLHLEGKVLDWHHFFSQRQGGLQHLT</sequence>
<proteinExistence type="predicted"/>
<dbReference type="EMBL" id="JAIQCV010000006">
    <property type="protein sequence ID" value="KAH1092411.1"/>
    <property type="molecule type" value="Genomic_DNA"/>
</dbReference>
<name>A0A9D4A8F6_9ROSI</name>
<comment type="caution">
    <text evidence="1">The sequence shown here is derived from an EMBL/GenBank/DDBJ whole genome shotgun (WGS) entry which is preliminary data.</text>
</comment>
<dbReference type="AlphaFoldDB" id="A0A9D4A8F6"/>
<keyword evidence="2" id="KW-1185">Reference proteome</keyword>
<dbReference type="Proteomes" id="UP000828251">
    <property type="component" value="Unassembled WGS sequence"/>
</dbReference>
<evidence type="ECO:0008006" key="3">
    <source>
        <dbReference type="Google" id="ProtNLM"/>
    </source>
</evidence>
<evidence type="ECO:0000313" key="2">
    <source>
        <dbReference type="Proteomes" id="UP000828251"/>
    </source>
</evidence>
<organism evidence="1 2">
    <name type="scientific">Gossypium stocksii</name>
    <dbReference type="NCBI Taxonomy" id="47602"/>
    <lineage>
        <taxon>Eukaryota</taxon>
        <taxon>Viridiplantae</taxon>
        <taxon>Streptophyta</taxon>
        <taxon>Embryophyta</taxon>
        <taxon>Tracheophyta</taxon>
        <taxon>Spermatophyta</taxon>
        <taxon>Magnoliopsida</taxon>
        <taxon>eudicotyledons</taxon>
        <taxon>Gunneridae</taxon>
        <taxon>Pentapetalae</taxon>
        <taxon>rosids</taxon>
        <taxon>malvids</taxon>
        <taxon>Malvales</taxon>
        <taxon>Malvaceae</taxon>
        <taxon>Malvoideae</taxon>
        <taxon>Gossypium</taxon>
    </lineage>
</organism>
<evidence type="ECO:0000313" key="1">
    <source>
        <dbReference type="EMBL" id="KAH1092411.1"/>
    </source>
</evidence>
<dbReference type="OrthoDB" id="1002485at2759"/>